<evidence type="ECO:0000256" key="4">
    <source>
        <dbReference type="ARBA" id="ARBA00022692"/>
    </source>
</evidence>
<feature type="transmembrane region" description="Helical" evidence="7">
    <location>
        <begin position="342"/>
        <end position="360"/>
    </location>
</feature>
<comment type="subcellular location">
    <subcellularLocation>
        <location evidence="1">Cell membrane</location>
        <topology evidence="1">Multi-pass membrane protein</topology>
    </subcellularLocation>
</comment>
<proteinExistence type="predicted"/>
<accession>K2J705</accession>
<dbReference type="InterPro" id="IPR011701">
    <property type="entry name" value="MFS"/>
</dbReference>
<feature type="transmembrane region" description="Helical" evidence="7">
    <location>
        <begin position="136"/>
        <end position="155"/>
    </location>
</feature>
<dbReference type="Proteomes" id="UP000006746">
    <property type="component" value="Unassembled WGS sequence"/>
</dbReference>
<dbReference type="PROSITE" id="PS50850">
    <property type="entry name" value="MFS"/>
    <property type="match status" value="1"/>
</dbReference>
<feature type="transmembrane region" description="Helical" evidence="7">
    <location>
        <begin position="366"/>
        <end position="387"/>
    </location>
</feature>
<dbReference type="InterPro" id="IPR020846">
    <property type="entry name" value="MFS_dom"/>
</dbReference>
<evidence type="ECO:0000256" key="7">
    <source>
        <dbReference type="SAM" id="Phobius"/>
    </source>
</evidence>
<dbReference type="GO" id="GO:0022857">
    <property type="term" value="F:transmembrane transporter activity"/>
    <property type="evidence" value="ECO:0007669"/>
    <property type="project" value="InterPro"/>
</dbReference>
<feature type="transmembrane region" description="Helical" evidence="7">
    <location>
        <begin position="250"/>
        <end position="272"/>
    </location>
</feature>
<keyword evidence="5 7" id="KW-1133">Transmembrane helix</keyword>
<dbReference type="AlphaFoldDB" id="K2J705"/>
<organism evidence="9 10">
    <name type="scientific">Oceanibaculum indicum P24</name>
    <dbReference type="NCBI Taxonomy" id="1207063"/>
    <lineage>
        <taxon>Bacteria</taxon>
        <taxon>Pseudomonadati</taxon>
        <taxon>Pseudomonadota</taxon>
        <taxon>Alphaproteobacteria</taxon>
        <taxon>Rhodospirillales</taxon>
        <taxon>Oceanibaculaceae</taxon>
        <taxon>Oceanibaculum</taxon>
    </lineage>
</organism>
<dbReference type="GO" id="GO:0005886">
    <property type="term" value="C:plasma membrane"/>
    <property type="evidence" value="ECO:0007669"/>
    <property type="project" value="UniProtKB-SubCell"/>
</dbReference>
<comment type="caution">
    <text evidence="9">The sequence shown here is derived from an EMBL/GenBank/DDBJ whole genome shotgun (WGS) entry which is preliminary data.</text>
</comment>
<keyword evidence="6 7" id="KW-0472">Membrane</keyword>
<dbReference type="InterPro" id="IPR036259">
    <property type="entry name" value="MFS_trans_sf"/>
</dbReference>
<feature type="transmembrane region" description="Helical" evidence="7">
    <location>
        <begin position="302"/>
        <end position="321"/>
    </location>
</feature>
<dbReference type="SUPFAM" id="SSF103473">
    <property type="entry name" value="MFS general substrate transporter"/>
    <property type="match status" value="1"/>
</dbReference>
<dbReference type="RefSeq" id="WP_008942805.1">
    <property type="nucleotide sequence ID" value="NZ_AMRL01000001.1"/>
</dbReference>
<feature type="transmembrane region" description="Helical" evidence="7">
    <location>
        <begin position="12"/>
        <end position="35"/>
    </location>
</feature>
<keyword evidence="3" id="KW-1003">Cell membrane</keyword>
<feature type="domain" description="Major facilitator superfamily (MFS) profile" evidence="8">
    <location>
        <begin position="9"/>
        <end position="395"/>
    </location>
</feature>
<feature type="transmembrane region" description="Helical" evidence="7">
    <location>
        <begin position="75"/>
        <end position="95"/>
    </location>
</feature>
<protein>
    <submittedName>
        <fullName evidence="9">MFS family transporter</fullName>
    </submittedName>
</protein>
<keyword evidence="2" id="KW-0813">Transport</keyword>
<evidence type="ECO:0000256" key="3">
    <source>
        <dbReference type="ARBA" id="ARBA00022475"/>
    </source>
</evidence>
<reference evidence="9 10" key="1">
    <citation type="journal article" date="2012" name="J. Bacteriol.">
        <title>Genome Sequence of Oceanibaculum indicum Type Strain P24.</title>
        <authorList>
            <person name="Lai Q."/>
            <person name="Shao Z."/>
        </authorList>
    </citation>
    <scope>NUCLEOTIDE SEQUENCE [LARGE SCALE GENOMIC DNA]</scope>
    <source>
        <strain evidence="9 10">P24</strain>
    </source>
</reference>
<sequence>MSVHRDRTGFLFLNVGHFYDHLFMLLFPTAVLAMAADPVFGGSYADVLSLSVFGFVAFGAASIPAGWLGDRWSKTGMMSVFFIGIGMASILTGFARSPLELAAGLTLIGLFAAIYHPVGIAMVAADAEKLGKALGINGVWGNLGVAAAGITAGALADQWGWRAVFILPGLVSIATGIAYMVFARRQAAKGAAKKPARVHIALTASQMKLLFGVVIVATLCGGIIFHATTVGLPKLIAERTASFAGTTTQIGALVTAIYVIAACAQIVVGHLIDRYPLKLIYVGVIILQVPLFLIAANAEGALMVAAAIGMMLLVFGAIPINDAIVARYGAAEWRSRMYAAKYVLSLGVSAAAVPMIAGLHQGGGGFATLMLVLAVLAAIITLAAALMPTGASEKKMPAPAAAE</sequence>
<dbReference type="eggNOG" id="COG2271">
    <property type="taxonomic scope" value="Bacteria"/>
</dbReference>
<evidence type="ECO:0000256" key="2">
    <source>
        <dbReference type="ARBA" id="ARBA00022448"/>
    </source>
</evidence>
<dbReference type="Pfam" id="PF07690">
    <property type="entry name" value="MFS_1"/>
    <property type="match status" value="1"/>
</dbReference>
<keyword evidence="10" id="KW-1185">Reference proteome</keyword>
<evidence type="ECO:0000256" key="5">
    <source>
        <dbReference type="ARBA" id="ARBA00022989"/>
    </source>
</evidence>
<keyword evidence="4 7" id="KW-0812">Transmembrane</keyword>
<dbReference type="STRING" id="1207063.P24_00930"/>
<evidence type="ECO:0000256" key="1">
    <source>
        <dbReference type="ARBA" id="ARBA00004651"/>
    </source>
</evidence>
<evidence type="ECO:0000256" key="6">
    <source>
        <dbReference type="ARBA" id="ARBA00023136"/>
    </source>
</evidence>
<dbReference type="PANTHER" id="PTHR23517:SF2">
    <property type="entry name" value="MULTIDRUG RESISTANCE PROTEIN MDTH"/>
    <property type="match status" value="1"/>
</dbReference>
<feature type="transmembrane region" description="Helical" evidence="7">
    <location>
        <begin position="279"/>
        <end position="296"/>
    </location>
</feature>
<name>K2J705_9PROT</name>
<evidence type="ECO:0000313" key="9">
    <source>
        <dbReference type="EMBL" id="EKE78871.1"/>
    </source>
</evidence>
<dbReference type="PANTHER" id="PTHR23517">
    <property type="entry name" value="RESISTANCE PROTEIN MDTM, PUTATIVE-RELATED-RELATED"/>
    <property type="match status" value="1"/>
</dbReference>
<dbReference type="InterPro" id="IPR050171">
    <property type="entry name" value="MFS_Transporters"/>
</dbReference>
<dbReference type="EMBL" id="AMRL01000001">
    <property type="protein sequence ID" value="EKE78871.1"/>
    <property type="molecule type" value="Genomic_DNA"/>
</dbReference>
<feature type="transmembrane region" description="Helical" evidence="7">
    <location>
        <begin position="101"/>
        <end position="124"/>
    </location>
</feature>
<feature type="transmembrane region" description="Helical" evidence="7">
    <location>
        <begin position="161"/>
        <end position="182"/>
    </location>
</feature>
<gene>
    <name evidence="9" type="ORF">P24_00930</name>
</gene>
<feature type="transmembrane region" description="Helical" evidence="7">
    <location>
        <begin position="209"/>
        <end position="230"/>
    </location>
</feature>
<feature type="transmembrane region" description="Helical" evidence="7">
    <location>
        <begin position="47"/>
        <end position="68"/>
    </location>
</feature>
<dbReference type="Gene3D" id="1.20.1250.20">
    <property type="entry name" value="MFS general substrate transporter like domains"/>
    <property type="match status" value="2"/>
</dbReference>
<evidence type="ECO:0000313" key="10">
    <source>
        <dbReference type="Proteomes" id="UP000006746"/>
    </source>
</evidence>
<evidence type="ECO:0000259" key="8">
    <source>
        <dbReference type="PROSITE" id="PS50850"/>
    </source>
</evidence>